<dbReference type="PANTHER" id="PTHR47739">
    <property type="entry name" value="TRNA1(VAL) (ADENINE(37)-N6)-METHYLTRANSFERASE"/>
    <property type="match status" value="1"/>
</dbReference>
<evidence type="ECO:0000259" key="3">
    <source>
        <dbReference type="Pfam" id="PF05175"/>
    </source>
</evidence>
<dbReference type="SUPFAM" id="SSF53335">
    <property type="entry name" value="S-adenosyl-L-methionine-dependent methyltransferases"/>
    <property type="match status" value="1"/>
</dbReference>
<reference evidence="4 5" key="1">
    <citation type="submission" date="2014-03" db="EMBL/GenBank/DDBJ databases">
        <title>Genome of Paenirhodobacter enshiensis DW2-9.</title>
        <authorList>
            <person name="Wang D."/>
            <person name="Wang G."/>
        </authorList>
    </citation>
    <scope>NUCLEOTIDE SEQUENCE [LARGE SCALE GENOMIC DNA]</scope>
    <source>
        <strain evidence="4 5">DW2-9</strain>
    </source>
</reference>
<dbReference type="GO" id="GO:0008170">
    <property type="term" value="F:N-methyltransferase activity"/>
    <property type="evidence" value="ECO:0007669"/>
    <property type="project" value="UniProtKB-ARBA"/>
</dbReference>
<dbReference type="RefSeq" id="WP_036638870.1">
    <property type="nucleotide sequence ID" value="NZ_JFZB01000029.1"/>
</dbReference>
<dbReference type="GO" id="GO:0032259">
    <property type="term" value="P:methylation"/>
    <property type="evidence" value="ECO:0007669"/>
    <property type="project" value="UniProtKB-KW"/>
</dbReference>
<keyword evidence="5" id="KW-1185">Reference proteome</keyword>
<organism evidence="4 5">
    <name type="scientific">Paenirhodobacter enshiensis</name>
    <dbReference type="NCBI Taxonomy" id="1105367"/>
    <lineage>
        <taxon>Bacteria</taxon>
        <taxon>Pseudomonadati</taxon>
        <taxon>Pseudomonadota</taxon>
        <taxon>Alphaproteobacteria</taxon>
        <taxon>Rhodobacterales</taxon>
        <taxon>Rhodobacter group</taxon>
        <taxon>Paenirhodobacter</taxon>
    </lineage>
</organism>
<dbReference type="OrthoDB" id="5489421at2"/>
<dbReference type="EMBL" id="JFZB01000029">
    <property type="protein sequence ID" value="KFI25018.1"/>
    <property type="molecule type" value="Genomic_DNA"/>
</dbReference>
<name>A0A086XSL8_9RHOB</name>
<dbReference type="GO" id="GO:0003676">
    <property type="term" value="F:nucleic acid binding"/>
    <property type="evidence" value="ECO:0007669"/>
    <property type="project" value="InterPro"/>
</dbReference>
<dbReference type="PANTHER" id="PTHR47739:SF1">
    <property type="entry name" value="TRNA1(VAL) (ADENINE(37)-N6)-METHYLTRANSFERASE"/>
    <property type="match status" value="1"/>
</dbReference>
<dbReference type="STRING" id="1105367.CG50_06900"/>
<evidence type="ECO:0000256" key="1">
    <source>
        <dbReference type="ARBA" id="ARBA00022603"/>
    </source>
</evidence>
<proteinExistence type="predicted"/>
<protein>
    <submittedName>
        <fullName evidence="4">Methyltransferase</fullName>
    </submittedName>
</protein>
<dbReference type="Proteomes" id="UP000028824">
    <property type="component" value="Unassembled WGS sequence"/>
</dbReference>
<evidence type="ECO:0000313" key="4">
    <source>
        <dbReference type="EMBL" id="KFI25018.1"/>
    </source>
</evidence>
<feature type="domain" description="Methyltransferase small" evidence="3">
    <location>
        <begin position="38"/>
        <end position="130"/>
    </location>
</feature>
<keyword evidence="4" id="KW-0808">Transferase</keyword>
<dbReference type="eggNOG" id="COG4123">
    <property type="taxonomic scope" value="Bacteria"/>
</dbReference>
<dbReference type="AlphaFoldDB" id="A0A086XSL8"/>
<accession>A0A086XSL8</accession>
<gene>
    <name evidence="4" type="ORF">CG50_06900</name>
</gene>
<dbReference type="Pfam" id="PF05175">
    <property type="entry name" value="MTS"/>
    <property type="match status" value="1"/>
</dbReference>
<comment type="caution">
    <text evidence="4">The sequence shown here is derived from an EMBL/GenBank/DDBJ whole genome shotgun (WGS) entry which is preliminary data.</text>
</comment>
<evidence type="ECO:0000313" key="5">
    <source>
        <dbReference type="Proteomes" id="UP000028824"/>
    </source>
</evidence>
<dbReference type="InterPro" id="IPR002052">
    <property type="entry name" value="DNA_methylase_N6_adenine_CS"/>
</dbReference>
<dbReference type="InterPro" id="IPR029063">
    <property type="entry name" value="SAM-dependent_MTases_sf"/>
</dbReference>
<dbReference type="InterPro" id="IPR050210">
    <property type="entry name" value="tRNA_Adenine-N(6)_MTase"/>
</dbReference>
<dbReference type="InterPro" id="IPR007848">
    <property type="entry name" value="Small_mtfrase_dom"/>
</dbReference>
<dbReference type="CDD" id="cd02440">
    <property type="entry name" value="AdoMet_MTases"/>
    <property type="match status" value="1"/>
</dbReference>
<keyword evidence="1 4" id="KW-0489">Methyltransferase</keyword>
<dbReference type="PROSITE" id="PS00092">
    <property type="entry name" value="N6_MTASE"/>
    <property type="match status" value="1"/>
</dbReference>
<keyword evidence="2" id="KW-0949">S-adenosyl-L-methionine</keyword>
<sequence>MRTEPFSEAELSHDRFLDGRVMVSQPRAGYRAAMDPVLLAAACPAREGERVLELGCGAGQASLCLGRRVAGLALAGLELQPAYADLARRNARVNDLEFEVFEGDLARMPKALRALRFDQVIANPPYYPPGQGTAATDAGRERAQREATPLADWIAAGYRRLEPGGWLTVIQSVDRLADLLAAMAAGGGALSVLPVAPRPGRDAGRVIVRARKGARTPLRLLAPFVLHGAAQHDRDGEDLSPLGRAVLRDGRELPFAGQ</sequence>
<dbReference type="GO" id="GO:0008757">
    <property type="term" value="F:S-adenosylmethionine-dependent methyltransferase activity"/>
    <property type="evidence" value="ECO:0007669"/>
    <property type="project" value="UniProtKB-ARBA"/>
</dbReference>
<dbReference type="Gene3D" id="3.40.50.150">
    <property type="entry name" value="Vaccinia Virus protein VP39"/>
    <property type="match status" value="1"/>
</dbReference>
<evidence type="ECO:0000256" key="2">
    <source>
        <dbReference type="ARBA" id="ARBA00022691"/>
    </source>
</evidence>